<proteinExistence type="predicted"/>
<evidence type="ECO:0000313" key="1">
    <source>
        <dbReference type="EMBL" id="KAF2884915.1"/>
    </source>
</evidence>
<evidence type="ECO:0008006" key="3">
    <source>
        <dbReference type="Google" id="ProtNLM"/>
    </source>
</evidence>
<comment type="caution">
    <text evidence="1">The sequence shown here is derived from an EMBL/GenBank/DDBJ whole genome shotgun (WGS) entry which is preliminary data.</text>
</comment>
<keyword evidence="2" id="KW-1185">Reference proteome</keyword>
<protein>
    <recommendedName>
        <fullName evidence="3">Reverse transcriptase Ty1/copia-type domain-containing protein</fullName>
    </recommendedName>
</protein>
<name>A0A8K0CCH6_IGNLU</name>
<gene>
    <name evidence="1" type="ORF">ILUMI_21286</name>
</gene>
<evidence type="ECO:0000313" key="2">
    <source>
        <dbReference type="Proteomes" id="UP000801492"/>
    </source>
</evidence>
<dbReference type="OrthoDB" id="413361at2759"/>
<reference evidence="1" key="1">
    <citation type="submission" date="2019-08" db="EMBL/GenBank/DDBJ databases">
        <title>The genome of the North American firefly Photinus pyralis.</title>
        <authorList>
            <consortium name="Photinus pyralis genome working group"/>
            <person name="Fallon T.R."/>
            <person name="Sander Lower S.E."/>
            <person name="Weng J.-K."/>
        </authorList>
    </citation>
    <scope>NUCLEOTIDE SEQUENCE</scope>
    <source>
        <strain evidence="1">TRF0915ILg1</strain>
        <tissue evidence="1">Whole body</tissue>
    </source>
</reference>
<accession>A0A8K0CCH6</accession>
<dbReference type="EMBL" id="VTPC01090049">
    <property type="protein sequence ID" value="KAF2884915.1"/>
    <property type="molecule type" value="Genomic_DNA"/>
</dbReference>
<organism evidence="1 2">
    <name type="scientific">Ignelater luminosus</name>
    <name type="common">Cucubano</name>
    <name type="synonym">Pyrophorus luminosus</name>
    <dbReference type="NCBI Taxonomy" id="2038154"/>
    <lineage>
        <taxon>Eukaryota</taxon>
        <taxon>Metazoa</taxon>
        <taxon>Ecdysozoa</taxon>
        <taxon>Arthropoda</taxon>
        <taxon>Hexapoda</taxon>
        <taxon>Insecta</taxon>
        <taxon>Pterygota</taxon>
        <taxon>Neoptera</taxon>
        <taxon>Endopterygota</taxon>
        <taxon>Coleoptera</taxon>
        <taxon>Polyphaga</taxon>
        <taxon>Elateriformia</taxon>
        <taxon>Elateroidea</taxon>
        <taxon>Elateridae</taxon>
        <taxon>Agrypninae</taxon>
        <taxon>Pyrophorini</taxon>
        <taxon>Ignelater</taxon>
    </lineage>
</organism>
<dbReference type="AlphaFoldDB" id="A0A8K0CCH6"/>
<sequence length="79" mass="8842">MTQTNITVEFIKKGLVSHCLGMKVIRDRQNGISSLNQSEYAQKLLELFGMSNAKHIATPMVLNKKLRKPGNDNGEENVL</sequence>
<dbReference type="Proteomes" id="UP000801492">
    <property type="component" value="Unassembled WGS sequence"/>
</dbReference>